<dbReference type="InterPro" id="IPR036961">
    <property type="entry name" value="Kinesin_motor_dom_sf"/>
</dbReference>
<evidence type="ECO:0000259" key="4">
    <source>
        <dbReference type="PROSITE" id="PS50067"/>
    </source>
</evidence>
<name>A0A5A8C190_CAFRO</name>
<dbReference type="AlphaFoldDB" id="A0A5A8C190"/>
<proteinExistence type="inferred from homology"/>
<dbReference type="InterPro" id="IPR027640">
    <property type="entry name" value="Kinesin-like_fam"/>
</dbReference>
<dbReference type="GO" id="GO:0007018">
    <property type="term" value="P:microtubule-based movement"/>
    <property type="evidence" value="ECO:0007669"/>
    <property type="project" value="InterPro"/>
</dbReference>
<dbReference type="EMBL" id="VLTL01000314">
    <property type="protein sequence ID" value="KAA0146329.1"/>
    <property type="molecule type" value="Genomic_DNA"/>
</dbReference>
<keyword evidence="2 3" id="KW-0505">Motor protein</keyword>
<evidence type="ECO:0000256" key="3">
    <source>
        <dbReference type="PROSITE-ProRule" id="PRU00283"/>
    </source>
</evidence>
<protein>
    <recommendedName>
        <fullName evidence="4">Kinesin motor domain-containing protein</fullName>
    </recommendedName>
</protein>
<reference evidence="5 6" key="1">
    <citation type="submission" date="2019-07" db="EMBL/GenBank/DDBJ databases">
        <title>Genomes of Cafeteria roenbergensis.</title>
        <authorList>
            <person name="Fischer M.G."/>
            <person name="Hackl T."/>
            <person name="Roman M."/>
        </authorList>
    </citation>
    <scope>NUCLEOTIDE SEQUENCE [LARGE SCALE GENOMIC DNA]</scope>
    <source>
        <strain evidence="5 6">RCC970-E3</strain>
    </source>
</reference>
<dbReference type="Gene3D" id="3.40.850.10">
    <property type="entry name" value="Kinesin motor domain"/>
    <property type="match status" value="1"/>
</dbReference>
<sequence>MDSVAVAGERGKVATLRRQQVVRPTNILVGVRARPLSEVERAADDEDAWIYEGGDALWETTVDGEKLRRYAFDYAFEPPTGTSQVYASLGVPIVEAVMEGYHGTVFAYGQTGSGKTFTLMGAEEQPGMTVLAIHDCFQRIERAIEEQGAEFHVRVSYLEIYNENILDLLNPSGGARLTIGHDPVSGPHVKGLTEEVVLSYDRVIEILRVGERNRHVTSTRLNMASSRSHTLFRMVIEAAFPHGDAFAHGAPHPCLNMVDLAGSENVKRSGASGQQVKEAGHINTSLVTLGTVISKLVEGAEHVPYRDSKLTRLLSSSLGGNARTAVVVTMSPSGRCVPETRRSLQFALRAMRVVNKARVNEVADRAALVEQLRREIAELRAALVEGGGGMVVTKQGEMVSAEEMLRRMHEYHEQERARIEEEGQAEAARADAGARTASELAHLAFAAAHAVAKLEAAPTVMQLLADATEGRASPAEALAAVLRAVPGFQPRWSRMRLAPGGAADASAAASAGGAT</sequence>
<feature type="binding site" evidence="3">
    <location>
        <begin position="109"/>
        <end position="116"/>
    </location>
    <ligand>
        <name>ATP</name>
        <dbReference type="ChEBI" id="CHEBI:30616"/>
    </ligand>
</feature>
<keyword evidence="3" id="KW-0067">ATP-binding</keyword>
<feature type="domain" description="Kinesin motor" evidence="4">
    <location>
        <begin position="26"/>
        <end position="353"/>
    </location>
</feature>
<comment type="caution">
    <text evidence="5">The sequence shown here is derived from an EMBL/GenBank/DDBJ whole genome shotgun (WGS) entry which is preliminary data.</text>
</comment>
<organism evidence="5 6">
    <name type="scientific">Cafeteria roenbergensis</name>
    <name type="common">Marine flagellate</name>
    <dbReference type="NCBI Taxonomy" id="33653"/>
    <lineage>
        <taxon>Eukaryota</taxon>
        <taxon>Sar</taxon>
        <taxon>Stramenopiles</taxon>
        <taxon>Bigyra</taxon>
        <taxon>Opalozoa</taxon>
        <taxon>Bicosoecida</taxon>
        <taxon>Cafeteriaceae</taxon>
        <taxon>Cafeteria</taxon>
    </lineage>
</organism>
<dbReference type="PROSITE" id="PS50067">
    <property type="entry name" value="KINESIN_MOTOR_2"/>
    <property type="match status" value="1"/>
</dbReference>
<evidence type="ECO:0000313" key="5">
    <source>
        <dbReference type="EMBL" id="KAA0146329.1"/>
    </source>
</evidence>
<comment type="similarity">
    <text evidence="3">Belongs to the TRAFAC class myosin-kinesin ATPase superfamily. Kinesin family.</text>
</comment>
<dbReference type="PANTHER" id="PTHR47968">
    <property type="entry name" value="CENTROMERE PROTEIN E"/>
    <property type="match status" value="1"/>
</dbReference>
<dbReference type="InterPro" id="IPR027417">
    <property type="entry name" value="P-loop_NTPase"/>
</dbReference>
<dbReference type="GO" id="GO:0003777">
    <property type="term" value="F:microtubule motor activity"/>
    <property type="evidence" value="ECO:0007669"/>
    <property type="project" value="InterPro"/>
</dbReference>
<gene>
    <name evidence="5" type="ORF">FNF28_07688</name>
</gene>
<keyword evidence="1" id="KW-0175">Coiled coil</keyword>
<dbReference type="PANTHER" id="PTHR47968:SF75">
    <property type="entry name" value="CENTROMERE-ASSOCIATED PROTEIN E"/>
    <property type="match status" value="1"/>
</dbReference>
<evidence type="ECO:0000256" key="2">
    <source>
        <dbReference type="ARBA" id="ARBA00023175"/>
    </source>
</evidence>
<dbReference type="InterPro" id="IPR001752">
    <property type="entry name" value="Kinesin_motor_dom"/>
</dbReference>
<dbReference type="PRINTS" id="PR00380">
    <property type="entry name" value="KINESINHEAVY"/>
</dbReference>
<dbReference type="GO" id="GO:0008017">
    <property type="term" value="F:microtubule binding"/>
    <property type="evidence" value="ECO:0007669"/>
    <property type="project" value="InterPro"/>
</dbReference>
<dbReference type="GO" id="GO:0005524">
    <property type="term" value="F:ATP binding"/>
    <property type="evidence" value="ECO:0007669"/>
    <property type="project" value="UniProtKB-UniRule"/>
</dbReference>
<dbReference type="Proteomes" id="UP000324907">
    <property type="component" value="Unassembled WGS sequence"/>
</dbReference>
<accession>A0A5A8C190</accession>
<evidence type="ECO:0000256" key="1">
    <source>
        <dbReference type="ARBA" id="ARBA00023054"/>
    </source>
</evidence>
<dbReference type="Pfam" id="PF00225">
    <property type="entry name" value="Kinesin"/>
    <property type="match status" value="1"/>
</dbReference>
<dbReference type="SUPFAM" id="SSF52540">
    <property type="entry name" value="P-loop containing nucleoside triphosphate hydrolases"/>
    <property type="match status" value="1"/>
</dbReference>
<dbReference type="SMART" id="SM00129">
    <property type="entry name" value="KISc"/>
    <property type="match status" value="1"/>
</dbReference>
<evidence type="ECO:0000313" key="6">
    <source>
        <dbReference type="Proteomes" id="UP000324907"/>
    </source>
</evidence>
<keyword evidence="3" id="KW-0547">Nucleotide-binding</keyword>